<feature type="domain" description="[Acyl-carrier-protein] S-malonyltransferase-like inserted helical" evidence="1">
    <location>
        <begin position="379"/>
        <end position="458"/>
    </location>
</feature>
<dbReference type="EMBL" id="PXYW01000042">
    <property type="protein sequence ID" value="PSR32411.1"/>
    <property type="molecule type" value="Genomic_DNA"/>
</dbReference>
<organism evidence="2 3">
    <name type="scientific">Sulfobacillus benefaciens</name>
    <dbReference type="NCBI Taxonomy" id="453960"/>
    <lineage>
        <taxon>Bacteria</taxon>
        <taxon>Bacillati</taxon>
        <taxon>Bacillota</taxon>
        <taxon>Clostridia</taxon>
        <taxon>Eubacteriales</taxon>
        <taxon>Clostridiales Family XVII. Incertae Sedis</taxon>
        <taxon>Sulfobacillus</taxon>
    </lineage>
</organism>
<evidence type="ECO:0000313" key="2">
    <source>
        <dbReference type="EMBL" id="PSR32411.1"/>
    </source>
</evidence>
<dbReference type="PANTHER" id="PTHR32332:SF20">
    <property type="entry name" value="2-NITROPROPANE DIOXYGENASE-LIKE PROTEIN"/>
    <property type="match status" value="1"/>
</dbReference>
<protein>
    <submittedName>
        <fullName evidence="2">2-nitropropane dioxygenase</fullName>
    </submittedName>
</protein>
<dbReference type="Gene3D" id="3.20.20.70">
    <property type="entry name" value="Aldolase class I"/>
    <property type="match status" value="2"/>
</dbReference>
<dbReference type="PANTHER" id="PTHR32332">
    <property type="entry name" value="2-NITROPROPANE DIOXYGENASE"/>
    <property type="match status" value="1"/>
</dbReference>
<dbReference type="InterPro" id="IPR049489">
    <property type="entry name" value="FabD-like_helical_ins"/>
</dbReference>
<keyword evidence="2" id="KW-0560">Oxidoreductase</keyword>
<keyword evidence="2" id="KW-0223">Dioxygenase</keyword>
<dbReference type="InterPro" id="IPR014179">
    <property type="entry name" value="PfaD-like_TIM-barrel"/>
</dbReference>
<dbReference type="NCBIfam" id="TIGR02814">
    <property type="entry name" value="pfaD_fam"/>
    <property type="match status" value="1"/>
</dbReference>
<dbReference type="Pfam" id="PF21607">
    <property type="entry name" value="FabD_helical_ins"/>
    <property type="match status" value="1"/>
</dbReference>
<proteinExistence type="predicted"/>
<dbReference type="InterPro" id="IPR013785">
    <property type="entry name" value="Aldolase_TIM"/>
</dbReference>
<dbReference type="SUPFAM" id="SSF51395">
    <property type="entry name" value="FMN-linked oxidoreductases"/>
    <property type="match status" value="1"/>
</dbReference>
<comment type="caution">
    <text evidence="2">The sequence shown here is derived from an EMBL/GenBank/DDBJ whole genome shotgun (WGS) entry which is preliminary data.</text>
</comment>
<dbReference type="AlphaFoldDB" id="A0A2T2XD06"/>
<reference evidence="2 3" key="1">
    <citation type="journal article" date="2014" name="BMC Genomics">
        <title>Comparison of environmental and isolate Sulfobacillus genomes reveals diverse carbon, sulfur, nitrogen, and hydrogen metabolisms.</title>
        <authorList>
            <person name="Justice N.B."/>
            <person name="Norman A."/>
            <person name="Brown C.T."/>
            <person name="Singh A."/>
            <person name="Thomas B.C."/>
            <person name="Banfield J.F."/>
        </authorList>
    </citation>
    <scope>NUCLEOTIDE SEQUENCE [LARGE SCALE GENOMIC DNA]</scope>
    <source>
        <strain evidence="2">AMDSBA4</strain>
    </source>
</reference>
<accession>A0A2T2XD06</accession>
<evidence type="ECO:0000259" key="1">
    <source>
        <dbReference type="Pfam" id="PF21607"/>
    </source>
</evidence>
<dbReference type="Proteomes" id="UP000242972">
    <property type="component" value="Unassembled WGS sequence"/>
</dbReference>
<sequence length="531" mass="58699">MRTSQGEPSPVYLDPEDLLRECARIRNPVYVVRDAAMRYGICYEPVAVPADFTVVASLPPIYPEWLGDPSFRDTHGLRFSYVTGEMAGGIAGPQLVVATGHLGMMGFLGAGGLSIARIDQAIGEIRQTLEPFGYAWGSNLIHNPHNPRAEAEVTDLYIHRQVTRVSASAFMSINENLVRLACHGLTHDARGRIQRRHYLFPKISRPELAKQVMSPAPAAILDALVKRGLLTSNEASLARRIPLAEDITVEADSGGHTDNRPLSVIFPAVSSLRNEMLRHYDQQTIIRLGAAGGLGTPSAVAASFSLGAAYVMTGSINQTAQEAQVSEEAKRLLKEVQVADVAMAPSADMFELGVRVQVVKRGTWFAQRAELLYETYTAYDGLSALPPALRHKLETEIFGSPLEAVWEETRQYFSARDPDQLGRAEADPKVQMALVFRWYLGQASRWAMEGRPDRRLDYQLWCGPALGAFNMWTHGTFLEDLDARTVGQIALNLMEGAAVLTRVQQLRLAHVPVPVGFNFIPRPLQLRWHPQ</sequence>
<dbReference type="GO" id="GO:0051213">
    <property type="term" value="F:dioxygenase activity"/>
    <property type="evidence" value="ECO:0007669"/>
    <property type="project" value="UniProtKB-KW"/>
</dbReference>
<evidence type="ECO:0000313" key="3">
    <source>
        <dbReference type="Proteomes" id="UP000242972"/>
    </source>
</evidence>
<name>A0A2T2XD06_9FIRM</name>
<gene>
    <name evidence="2" type="ORF">C7B46_14500</name>
</gene>